<evidence type="ECO:0000313" key="18">
    <source>
        <dbReference type="Proteomes" id="UP000092993"/>
    </source>
</evidence>
<protein>
    <recommendedName>
        <fullName evidence="4">tripeptidyl-peptidase II</fullName>
        <ecNumber evidence="4">3.4.14.10</ecNumber>
    </recommendedName>
</protein>
<comment type="subcellular location">
    <subcellularLocation>
        <location evidence="3">Secreted</location>
        <location evidence="3">Extracellular space</location>
    </subcellularLocation>
</comment>
<dbReference type="Gene3D" id="3.40.50.200">
    <property type="entry name" value="Peptidase S8/S53 domain"/>
    <property type="match status" value="1"/>
</dbReference>
<feature type="binding site" evidence="15">
    <location>
        <position position="577"/>
    </location>
    <ligand>
        <name>Ca(2+)</name>
        <dbReference type="ChEBI" id="CHEBI:29108"/>
    </ligand>
</feature>
<keyword evidence="14" id="KW-0325">Glycoprotein</keyword>
<evidence type="ECO:0000256" key="4">
    <source>
        <dbReference type="ARBA" id="ARBA00012462"/>
    </source>
</evidence>
<keyword evidence="9 15" id="KW-0378">Hydrolase</keyword>
<keyword evidence="8" id="KW-0732">Signal</keyword>
<feature type="binding site" evidence="15">
    <location>
        <position position="596"/>
    </location>
    <ligand>
        <name>Ca(2+)</name>
        <dbReference type="ChEBI" id="CHEBI:29108"/>
    </ligand>
</feature>
<dbReference type="OrthoDB" id="409122at2759"/>
<dbReference type="SMART" id="SM00944">
    <property type="entry name" value="Pro-kuma_activ"/>
    <property type="match status" value="1"/>
</dbReference>
<evidence type="ECO:0000256" key="7">
    <source>
        <dbReference type="ARBA" id="ARBA00022723"/>
    </source>
</evidence>
<dbReference type="OMA" id="TMAYEHD"/>
<dbReference type="PROSITE" id="PS51695">
    <property type="entry name" value="SEDOLISIN"/>
    <property type="match status" value="1"/>
</dbReference>
<evidence type="ECO:0000256" key="12">
    <source>
        <dbReference type="ARBA" id="ARBA00023026"/>
    </source>
</evidence>
<dbReference type="GO" id="GO:0005576">
    <property type="term" value="C:extracellular region"/>
    <property type="evidence" value="ECO:0007669"/>
    <property type="project" value="UniProtKB-SubCell"/>
</dbReference>
<comment type="caution">
    <text evidence="17">The sequence shown here is derived from an EMBL/GenBank/DDBJ whole genome shotgun (WGS) entry which is preliminary data.</text>
</comment>
<dbReference type="SUPFAM" id="SSF52743">
    <property type="entry name" value="Subtilisin-like"/>
    <property type="match status" value="1"/>
</dbReference>
<keyword evidence="13" id="KW-0865">Zymogen</keyword>
<dbReference type="InterPro" id="IPR030400">
    <property type="entry name" value="Sedolisin_dom"/>
</dbReference>
<reference evidence="17 18" key="1">
    <citation type="submission" date="2016-03" db="EMBL/GenBank/DDBJ databases">
        <title>Whole genome sequencing of Grifola frondosa 9006-11.</title>
        <authorList>
            <person name="Min B."/>
            <person name="Park H."/>
            <person name="Kim J.-G."/>
            <person name="Cho H."/>
            <person name="Oh Y.-L."/>
            <person name="Kong W.-S."/>
            <person name="Choi I.-G."/>
        </authorList>
    </citation>
    <scope>NUCLEOTIDE SEQUENCE [LARGE SCALE GENOMIC DNA]</scope>
    <source>
        <strain evidence="17 18">9006-11</strain>
    </source>
</reference>
<evidence type="ECO:0000256" key="2">
    <source>
        <dbReference type="ARBA" id="ARBA00002451"/>
    </source>
</evidence>
<dbReference type="GO" id="GO:0004252">
    <property type="term" value="F:serine-type endopeptidase activity"/>
    <property type="evidence" value="ECO:0007669"/>
    <property type="project" value="UniProtKB-UniRule"/>
</dbReference>
<evidence type="ECO:0000256" key="13">
    <source>
        <dbReference type="ARBA" id="ARBA00023145"/>
    </source>
</evidence>
<dbReference type="PANTHER" id="PTHR14218:SF10">
    <property type="entry name" value="PEPTIDASE S53 DOMAIN-CONTAINING PROTEIN"/>
    <property type="match status" value="1"/>
</dbReference>
<comment type="function">
    <text evidence="2">Secreted tripeptidyl-peptidase which degrades proteins at acidic pHs and is involved in virulence.</text>
</comment>
<evidence type="ECO:0000256" key="1">
    <source>
        <dbReference type="ARBA" id="ARBA00001910"/>
    </source>
</evidence>
<dbReference type="InterPro" id="IPR050819">
    <property type="entry name" value="Tripeptidyl-peptidase_I"/>
</dbReference>
<keyword evidence="11 15" id="KW-0106">Calcium</keyword>
<feature type="active site" description="Charge relay system" evidence="15">
    <location>
        <position position="339"/>
    </location>
</feature>
<dbReference type="Pfam" id="PF09286">
    <property type="entry name" value="Pro-kuma_activ"/>
    <property type="match status" value="1"/>
</dbReference>
<evidence type="ECO:0000256" key="8">
    <source>
        <dbReference type="ARBA" id="ARBA00022729"/>
    </source>
</evidence>
<evidence type="ECO:0000256" key="9">
    <source>
        <dbReference type="ARBA" id="ARBA00022801"/>
    </source>
</evidence>
<keyword evidence="18" id="KW-1185">Reference proteome</keyword>
<dbReference type="EC" id="3.4.14.10" evidence="4"/>
<organism evidence="17 18">
    <name type="scientific">Grifola frondosa</name>
    <name type="common">Maitake</name>
    <name type="synonym">Polyporus frondosus</name>
    <dbReference type="NCBI Taxonomy" id="5627"/>
    <lineage>
        <taxon>Eukaryota</taxon>
        <taxon>Fungi</taxon>
        <taxon>Dikarya</taxon>
        <taxon>Basidiomycota</taxon>
        <taxon>Agaricomycotina</taxon>
        <taxon>Agaricomycetes</taxon>
        <taxon>Polyporales</taxon>
        <taxon>Grifolaceae</taxon>
        <taxon>Grifola</taxon>
    </lineage>
</organism>
<dbReference type="GO" id="GO:0006508">
    <property type="term" value="P:proteolysis"/>
    <property type="evidence" value="ECO:0007669"/>
    <property type="project" value="UniProtKB-KW"/>
</dbReference>
<feature type="binding site" evidence="15">
    <location>
        <position position="578"/>
    </location>
    <ligand>
        <name>Ca(2+)</name>
        <dbReference type="ChEBI" id="CHEBI:29108"/>
    </ligand>
</feature>
<evidence type="ECO:0000256" key="15">
    <source>
        <dbReference type="PROSITE-ProRule" id="PRU01032"/>
    </source>
</evidence>
<feature type="active site" description="Charge relay system" evidence="15">
    <location>
        <position position="534"/>
    </location>
</feature>
<evidence type="ECO:0000256" key="3">
    <source>
        <dbReference type="ARBA" id="ARBA00004239"/>
    </source>
</evidence>
<comment type="cofactor">
    <cofactor evidence="15">
        <name>Ca(2+)</name>
        <dbReference type="ChEBI" id="CHEBI:29108"/>
    </cofactor>
    <text evidence="15">Binds 1 Ca(2+) ion per subunit.</text>
</comment>
<feature type="binding site" evidence="15">
    <location>
        <position position="598"/>
    </location>
    <ligand>
        <name>Ca(2+)</name>
        <dbReference type="ChEBI" id="CHEBI:29108"/>
    </ligand>
</feature>
<proteinExistence type="predicted"/>
<dbReference type="InterPro" id="IPR015366">
    <property type="entry name" value="S53_propep"/>
</dbReference>
<keyword evidence="10 15" id="KW-0720">Serine protease</keyword>
<dbReference type="AlphaFoldDB" id="A0A1C7MGB3"/>
<name>A0A1C7MGB3_GRIFR</name>
<keyword evidence="5" id="KW-0964">Secreted</keyword>
<dbReference type="CDD" id="cd04056">
    <property type="entry name" value="Peptidases_S53"/>
    <property type="match status" value="1"/>
</dbReference>
<dbReference type="GO" id="GO:0046872">
    <property type="term" value="F:metal ion binding"/>
    <property type="evidence" value="ECO:0007669"/>
    <property type="project" value="UniProtKB-UniRule"/>
</dbReference>
<evidence type="ECO:0000313" key="17">
    <source>
        <dbReference type="EMBL" id="OBZ75872.1"/>
    </source>
</evidence>
<dbReference type="Proteomes" id="UP000092993">
    <property type="component" value="Unassembled WGS sequence"/>
</dbReference>
<evidence type="ECO:0000259" key="16">
    <source>
        <dbReference type="PROSITE" id="PS51695"/>
    </source>
</evidence>
<keyword evidence="12" id="KW-0843">Virulence</keyword>
<dbReference type="STRING" id="5627.A0A1C7MGB3"/>
<feature type="active site" description="Charge relay system" evidence="15">
    <location>
        <position position="335"/>
    </location>
</feature>
<dbReference type="FunFam" id="3.40.50.200:FF:000015">
    <property type="entry name" value="Tripeptidyl peptidase A"/>
    <property type="match status" value="1"/>
</dbReference>
<dbReference type="InterPro" id="IPR036852">
    <property type="entry name" value="Peptidase_S8/S53_dom_sf"/>
</dbReference>
<accession>A0A1C7MGB3</accession>
<dbReference type="SUPFAM" id="SSF54897">
    <property type="entry name" value="Protease propeptides/inhibitors"/>
    <property type="match status" value="1"/>
</dbReference>
<evidence type="ECO:0000256" key="10">
    <source>
        <dbReference type="ARBA" id="ARBA00022825"/>
    </source>
</evidence>
<evidence type="ECO:0000256" key="6">
    <source>
        <dbReference type="ARBA" id="ARBA00022670"/>
    </source>
</evidence>
<comment type="catalytic activity">
    <reaction evidence="1">
        <text>Release of an N-terminal tripeptide from a polypeptide.</text>
        <dbReference type="EC" id="3.4.14.10"/>
    </reaction>
</comment>
<evidence type="ECO:0000256" key="14">
    <source>
        <dbReference type="ARBA" id="ARBA00023180"/>
    </source>
</evidence>
<sequence length="617" mass="64994">MSVIGQIRGLPCAFMVDVKRAAVRERTTRTDSDVHATRVRRDRGTTAAQSLGSHPFVVLSLVVLAMGKPMARDLQLHEAREDIPNGFVLSGPAAPDTTLNLRIALAPSDTPGLHKALYDVSTPGSANYGRHLSKTEVEKFAAPKPESVDAVNAWLKENNIDARTISPAGDWMAFDVSVSKANELFSSNFSVYKHGGTGMETIRTLSYSIPASLKDHLDLVHPTISFPSPQPGLPARISSISPIVANVTSGDILSFCSGSVTPSCLQALYGIPTTNATQSSSQLAVTGLLDQFANKVDLETFLENFRTDIPSSTTFTFQAVDGGQNNQDPTQAGIEADLDIQYTVGLATGVPIVFISVGEETTDGVDGLLDIINFLLNESAPPHVLTTSYGANEGDFSRMLANSVCNAYAQLGARGTSILFSSGDGGVSGSQFNPKCIKNFIPTFPSGCPFITSVGATAGMNPEAAAFYSSGGFSNYFGVPPYQVDEHSAYLDALGHTYSDRYNASGRGFPDVSTQGTNFEIVVAGKIQSVQGTSCASPTFASIISLVNDKLVAKGRSPLGFLNPLLYSPAGKAAFTDITFGNNPGCLTVGFPAQSGWDPVTGLGTPVFSKLLTAAGL</sequence>
<dbReference type="CDD" id="cd11377">
    <property type="entry name" value="Pro-peptidase_S53"/>
    <property type="match status" value="1"/>
</dbReference>
<evidence type="ECO:0000256" key="5">
    <source>
        <dbReference type="ARBA" id="ARBA00022525"/>
    </source>
</evidence>
<dbReference type="EMBL" id="LUGG01000004">
    <property type="protein sequence ID" value="OBZ75872.1"/>
    <property type="molecule type" value="Genomic_DNA"/>
</dbReference>
<gene>
    <name evidence="17" type="primary">sed3_4</name>
    <name evidence="17" type="ORF">A0H81_04970</name>
</gene>
<dbReference type="PANTHER" id="PTHR14218">
    <property type="entry name" value="PROTEASE S8 TRIPEPTIDYL PEPTIDASE I CLN2"/>
    <property type="match status" value="1"/>
</dbReference>
<feature type="domain" description="Peptidase S53" evidence="16">
    <location>
        <begin position="259"/>
        <end position="617"/>
    </location>
</feature>
<dbReference type="GO" id="GO:0008240">
    <property type="term" value="F:tripeptidyl-peptidase activity"/>
    <property type="evidence" value="ECO:0007669"/>
    <property type="project" value="UniProtKB-EC"/>
</dbReference>
<keyword evidence="7 15" id="KW-0479">Metal-binding</keyword>
<evidence type="ECO:0000256" key="11">
    <source>
        <dbReference type="ARBA" id="ARBA00022837"/>
    </source>
</evidence>
<keyword evidence="6 15" id="KW-0645">Protease</keyword>